<dbReference type="AlphaFoldDB" id="A0A2G9RJH8"/>
<name>A0A2G9RJH8_AQUCT</name>
<dbReference type="Proteomes" id="UP000228934">
    <property type="component" value="Unassembled WGS sequence"/>
</dbReference>
<keyword evidence="2" id="KW-1185">Reference proteome</keyword>
<protein>
    <submittedName>
        <fullName evidence="1">Uncharacterized protein</fullName>
    </submittedName>
</protein>
<sequence>MENLWDPGSVASMHVLEAHLCFKFLLAQILLP</sequence>
<evidence type="ECO:0000313" key="1">
    <source>
        <dbReference type="EMBL" id="PIO28049.1"/>
    </source>
</evidence>
<accession>A0A2G9RJH8</accession>
<dbReference type="EMBL" id="KV940297">
    <property type="protein sequence ID" value="PIO28049.1"/>
    <property type="molecule type" value="Genomic_DNA"/>
</dbReference>
<reference evidence="2" key="1">
    <citation type="journal article" date="2017" name="Nat. Commun.">
        <title>The North American bullfrog draft genome provides insight into hormonal regulation of long noncoding RNA.</title>
        <authorList>
            <person name="Hammond S.A."/>
            <person name="Warren R.L."/>
            <person name="Vandervalk B.P."/>
            <person name="Kucuk E."/>
            <person name="Khan H."/>
            <person name="Gibb E.A."/>
            <person name="Pandoh P."/>
            <person name="Kirk H."/>
            <person name="Zhao Y."/>
            <person name="Jones M."/>
            <person name="Mungall A.J."/>
            <person name="Coope R."/>
            <person name="Pleasance S."/>
            <person name="Moore R.A."/>
            <person name="Holt R.A."/>
            <person name="Round J.M."/>
            <person name="Ohora S."/>
            <person name="Walle B.V."/>
            <person name="Veldhoen N."/>
            <person name="Helbing C.C."/>
            <person name="Birol I."/>
        </authorList>
    </citation>
    <scope>NUCLEOTIDE SEQUENCE [LARGE SCALE GENOMIC DNA]</scope>
</reference>
<organism evidence="1 2">
    <name type="scientific">Aquarana catesbeiana</name>
    <name type="common">American bullfrog</name>
    <name type="synonym">Rana catesbeiana</name>
    <dbReference type="NCBI Taxonomy" id="8400"/>
    <lineage>
        <taxon>Eukaryota</taxon>
        <taxon>Metazoa</taxon>
        <taxon>Chordata</taxon>
        <taxon>Craniata</taxon>
        <taxon>Vertebrata</taxon>
        <taxon>Euteleostomi</taxon>
        <taxon>Amphibia</taxon>
        <taxon>Batrachia</taxon>
        <taxon>Anura</taxon>
        <taxon>Neobatrachia</taxon>
        <taxon>Ranoidea</taxon>
        <taxon>Ranidae</taxon>
        <taxon>Aquarana</taxon>
    </lineage>
</organism>
<evidence type="ECO:0000313" key="2">
    <source>
        <dbReference type="Proteomes" id="UP000228934"/>
    </source>
</evidence>
<gene>
    <name evidence="1" type="ORF">AB205_0179130</name>
</gene>
<proteinExistence type="predicted"/>